<dbReference type="STRING" id="759272.G0S3K7"/>
<protein>
    <recommendedName>
        <fullName evidence="1">RNA-dependent RNA polymerase</fullName>
        <ecNumber evidence="1">2.7.7.48</ecNumber>
    </recommendedName>
</protein>
<feature type="compositionally biased region" description="Polar residues" evidence="2">
    <location>
        <begin position="167"/>
        <end position="176"/>
    </location>
</feature>
<comment type="catalytic activity">
    <reaction evidence="1">
        <text>RNA(n) + a ribonucleoside 5'-triphosphate = RNA(n+1) + diphosphate</text>
        <dbReference type="Rhea" id="RHEA:21248"/>
        <dbReference type="Rhea" id="RHEA-COMP:14527"/>
        <dbReference type="Rhea" id="RHEA-COMP:17342"/>
        <dbReference type="ChEBI" id="CHEBI:33019"/>
        <dbReference type="ChEBI" id="CHEBI:61557"/>
        <dbReference type="ChEBI" id="CHEBI:140395"/>
        <dbReference type="EC" id="2.7.7.48"/>
    </reaction>
</comment>
<evidence type="ECO:0000256" key="2">
    <source>
        <dbReference type="SAM" id="MobiDB-lite"/>
    </source>
</evidence>
<dbReference type="InterPro" id="IPR057596">
    <property type="entry name" value="RDRP_core"/>
</dbReference>
<feature type="region of interest" description="Disordered" evidence="2">
    <location>
        <begin position="147"/>
        <end position="289"/>
    </location>
</feature>
<gene>
    <name evidence="4" type="ORF">CTHT_0021600</name>
</gene>
<dbReference type="InterPro" id="IPR007855">
    <property type="entry name" value="RDRP"/>
</dbReference>
<dbReference type="Gene3D" id="1.10.8.790">
    <property type="entry name" value="RNA-dependent RNA polymerase, slab domain, helical subdomain-like"/>
    <property type="match status" value="1"/>
</dbReference>
<name>G0S3K7_CHATD</name>
<feature type="compositionally biased region" description="Polar residues" evidence="2">
    <location>
        <begin position="305"/>
        <end position="315"/>
    </location>
</feature>
<feature type="domain" description="RDRP core" evidence="3">
    <location>
        <begin position="522"/>
        <end position="1182"/>
    </location>
</feature>
<dbReference type="OMA" id="VHFGFSN"/>
<comment type="similarity">
    <text evidence="1">Belongs to the RdRP family.</text>
</comment>
<accession>G0S3K7</accession>
<dbReference type="GO" id="GO:0031380">
    <property type="term" value="C:nuclear RNA-directed RNA polymerase complex"/>
    <property type="evidence" value="ECO:0007669"/>
    <property type="project" value="TreeGrafter"/>
</dbReference>
<keyword evidence="1" id="KW-0694">RNA-binding</keyword>
<keyword evidence="5" id="KW-1185">Reference proteome</keyword>
<dbReference type="EMBL" id="GL988041">
    <property type="protein sequence ID" value="EGS20334.1"/>
    <property type="molecule type" value="Genomic_DNA"/>
</dbReference>
<dbReference type="GO" id="GO:0003968">
    <property type="term" value="F:RNA-directed RNA polymerase activity"/>
    <property type="evidence" value="ECO:0007669"/>
    <property type="project" value="UniProtKB-KW"/>
</dbReference>
<dbReference type="PANTHER" id="PTHR23079:SF14">
    <property type="entry name" value="RNA-DEPENDENT RNA POLYMERASE"/>
    <property type="match status" value="1"/>
</dbReference>
<keyword evidence="1" id="KW-0696">RNA-directed RNA polymerase</keyword>
<dbReference type="GO" id="GO:0003723">
    <property type="term" value="F:RNA binding"/>
    <property type="evidence" value="ECO:0007669"/>
    <property type="project" value="UniProtKB-KW"/>
</dbReference>
<dbReference type="OrthoDB" id="10055769at2759"/>
<dbReference type="GeneID" id="18256198"/>
<feature type="compositionally biased region" description="Basic and acidic residues" evidence="2">
    <location>
        <begin position="207"/>
        <end position="222"/>
    </location>
</feature>
<dbReference type="Pfam" id="PF05183">
    <property type="entry name" value="RdRP"/>
    <property type="match status" value="1"/>
</dbReference>
<evidence type="ECO:0000259" key="3">
    <source>
        <dbReference type="Pfam" id="PF05183"/>
    </source>
</evidence>
<reference evidence="4 5" key="1">
    <citation type="journal article" date="2011" name="Cell">
        <title>Insight into structure and assembly of the nuclear pore complex by utilizing the genome of a eukaryotic thermophile.</title>
        <authorList>
            <person name="Amlacher S."/>
            <person name="Sarges P."/>
            <person name="Flemming D."/>
            <person name="van Noort V."/>
            <person name="Kunze R."/>
            <person name="Devos D.P."/>
            <person name="Arumugam M."/>
            <person name="Bork P."/>
            <person name="Hurt E."/>
        </authorList>
    </citation>
    <scope>NUCLEOTIDE SEQUENCE [LARGE SCALE GENOMIC DNA]</scope>
    <source>
        <strain evidence="5">DSM 1495 / CBS 144.50 / IMI 039719</strain>
    </source>
</reference>
<feature type="compositionally biased region" description="Low complexity" evidence="2">
    <location>
        <begin position="342"/>
        <end position="355"/>
    </location>
</feature>
<proteinExistence type="inferred from homology"/>
<sequence>MEANGSGNSPSTPSKGKEALIRIERIIKKLNFDYNLEIQLPDLSLTPAKRKEISANNEQLRRWDQIYNALRYLYFQRDGSLEMALDSFLLEAKSISKKRFHKPQGDQTILPSPSMDFPKASTQEQQIELENQLVKSLNYFKDSKVLSRQKVSPKTDKTPRHPFPEQQDGSNLSTNLPWPPLSIPQTPQKQLSQNSPSNSPPSAGSKRSVDLYESSDDRDSKRTKGLLFPLSKPKQFSGELANPFDDVPGRQHPGGGPPAPIQAQARPWNPLPPSQFTSSRNSTGSGLFSQRDEFQSTQSLFQASLPKNQFTSTPSAPKMTSAFATSRPLPVISRPAGSSIRESAVSPAKSLSSSESDSRSESDTNSFSDISDSDNNRGGATIQNPHPSLVINFRQLRLNAPSNHSHIRARLQNIWPKFPQWLHDAPLAVVWEVTRICLHCKVDLEEPSLHYNPKWATSSMTEIWRSLSQLDVFRGKSFPERPSAEVWEAALTTFEKNGNSVVMSASLEFNPDKTGPLFLIDMKPLRFDEGCRLTRYFGSDRFLEILFPSPTASNAPPILKQHNNAEEVIKWLTETPHSFVGRHWQAFYSKDAGYRKPAKEFRLGQEADPISKERVHFFAEDGHRFRQPLHPTYLSPPDTVSSRFQIKISQMLDWLLQLEHNEDQPYLKLFSRIQLGLSKTIPALTFEPHQIIHREKDILSPIGKVMNDGIGRMSRSVARKIRDALGLTDIPSAIQGRMGSAKGMWLMDVADTSDEDWIETYPSQRKWHCNWNDPAHRTLEVRSVPTELKPAGLNLQFLPILEAQAKDKAQMRYAIGERLKKDLETQFELQKSALNHPLKFRQWVNEDWSSRSERVRNGQVLFLGGLPESKHETLFFLLNSGFDPKKQKYLQKLAWELQYQRCELLKTKLNIKVGRSAYVYMVVDFWGMLEENEVHLGFSSRFCANTDLDQESFTLLADCDVLVARSPAHFVSDVQKVRAVFKPELHALKDVIVFPLKGNVALADKLSGGDYDGDMAWVCWDPDIVNSFTNAEVPPEPDLSAYLRKDKTTFSDLVDHAQAELGVQNCYDRGLAREKAVYDMITKSFIFAMQPSFLGICTNYKEKLCYRKNCVSDDDAIILSTLVGKLVDQSKQGIIFTKENWDQMRKDYWSHLGELTDPAYKGNHWEGKDDPAHIIDYLKFKIAKPAIDREMAALKEKLDESKHGRPALSSLSSSQDNDSAQFWDPDLIVYYNAFNELAQTSHSIHELLEALQKRIKEVHEEWAKAMSPKTSSTKNLSYQEKVRRIYEKWRAIDFKSCTTVGSNGSISELAIFLEQPFLANGCAATSCWELLKASTAFKMCYHGKANFVWQIAGRQLAFIKAQMTCAKGTSGDEEPVLVTPLMYAGLAPDGKFVKQYMARIEGEGTSYPDLEDGDAVGECRDDANIAGWGGPRSCFRGDDVD</sequence>
<dbReference type="HOGENOM" id="CLU_002322_1_1_1"/>
<dbReference type="eggNOG" id="KOG0988">
    <property type="taxonomic scope" value="Eukaryota"/>
</dbReference>
<keyword evidence="1" id="KW-0548">Nucleotidyltransferase</keyword>
<evidence type="ECO:0000313" key="5">
    <source>
        <dbReference type="Proteomes" id="UP000008066"/>
    </source>
</evidence>
<evidence type="ECO:0000256" key="1">
    <source>
        <dbReference type="RuleBase" id="RU363098"/>
    </source>
</evidence>
<dbReference type="GO" id="GO:0030422">
    <property type="term" value="P:siRNA processing"/>
    <property type="evidence" value="ECO:0007669"/>
    <property type="project" value="TreeGrafter"/>
</dbReference>
<feature type="compositionally biased region" description="Low complexity" evidence="2">
    <location>
        <begin position="187"/>
        <end position="202"/>
    </location>
</feature>
<organism evidence="5">
    <name type="scientific">Chaetomium thermophilum (strain DSM 1495 / CBS 144.50 / IMI 039719)</name>
    <name type="common">Thermochaetoides thermophila</name>
    <dbReference type="NCBI Taxonomy" id="759272"/>
    <lineage>
        <taxon>Eukaryota</taxon>
        <taxon>Fungi</taxon>
        <taxon>Dikarya</taxon>
        <taxon>Ascomycota</taxon>
        <taxon>Pezizomycotina</taxon>
        <taxon>Sordariomycetes</taxon>
        <taxon>Sordariomycetidae</taxon>
        <taxon>Sordariales</taxon>
        <taxon>Chaetomiaceae</taxon>
        <taxon>Thermochaetoides</taxon>
    </lineage>
</organism>
<dbReference type="KEGG" id="cthr:CTHT_0021600"/>
<feature type="compositionally biased region" description="Polar residues" evidence="2">
    <location>
        <begin position="274"/>
        <end position="288"/>
    </location>
</feature>
<dbReference type="PANTHER" id="PTHR23079">
    <property type="entry name" value="RNA-DEPENDENT RNA POLYMERASE"/>
    <property type="match status" value="1"/>
</dbReference>
<dbReference type="Proteomes" id="UP000008066">
    <property type="component" value="Unassembled WGS sequence"/>
</dbReference>
<evidence type="ECO:0000313" key="4">
    <source>
        <dbReference type="EMBL" id="EGS20334.1"/>
    </source>
</evidence>
<dbReference type="EC" id="2.7.7.48" evidence="1"/>
<feature type="region of interest" description="Disordered" evidence="2">
    <location>
        <begin position="100"/>
        <end position="124"/>
    </location>
</feature>
<feature type="region of interest" description="Disordered" evidence="2">
    <location>
        <begin position="305"/>
        <end position="385"/>
    </location>
</feature>
<feature type="compositionally biased region" description="Basic and acidic residues" evidence="2">
    <location>
        <begin position="153"/>
        <end position="163"/>
    </location>
</feature>
<keyword evidence="1" id="KW-0808">Transferase</keyword>
<dbReference type="RefSeq" id="XP_006692630.1">
    <property type="nucleotide sequence ID" value="XM_006692567.1"/>
</dbReference>